<feature type="region of interest" description="Disordered" evidence="1">
    <location>
        <begin position="92"/>
        <end position="116"/>
    </location>
</feature>
<dbReference type="AlphaFoldDB" id="A0A4V6T4R6"/>
<feature type="compositionally biased region" description="Basic and acidic residues" evidence="1">
    <location>
        <begin position="105"/>
        <end position="116"/>
    </location>
</feature>
<dbReference type="Proteomes" id="UP000317650">
    <property type="component" value="Chromosome 4"/>
</dbReference>
<comment type="caution">
    <text evidence="2">The sequence shown here is derived from an EMBL/GenBank/DDBJ whole genome shotgun (WGS) entry which is preliminary data.</text>
</comment>
<organism evidence="2 3">
    <name type="scientific">Musa balbisiana</name>
    <name type="common">Banana</name>
    <dbReference type="NCBI Taxonomy" id="52838"/>
    <lineage>
        <taxon>Eukaryota</taxon>
        <taxon>Viridiplantae</taxon>
        <taxon>Streptophyta</taxon>
        <taxon>Embryophyta</taxon>
        <taxon>Tracheophyta</taxon>
        <taxon>Spermatophyta</taxon>
        <taxon>Magnoliopsida</taxon>
        <taxon>Liliopsida</taxon>
        <taxon>Zingiberales</taxon>
        <taxon>Musaceae</taxon>
        <taxon>Musa</taxon>
    </lineage>
</organism>
<reference evidence="2 3" key="1">
    <citation type="journal article" date="2019" name="Nat. Plants">
        <title>Genome sequencing of Musa balbisiana reveals subgenome evolution and function divergence in polyploid bananas.</title>
        <authorList>
            <person name="Yao X."/>
        </authorList>
    </citation>
    <scope>NUCLEOTIDE SEQUENCE [LARGE SCALE GENOMIC DNA]</scope>
    <source>
        <strain evidence="3">cv. DH-PKW</strain>
        <tissue evidence="2">Leaves</tissue>
    </source>
</reference>
<name>A0A4V6T4R6_MUSBA</name>
<sequence>MRIHTTTKPIIYHKFISSICMVKLGRPYLLEIAGKAERYYQINSILFVKGGVQLATVHIELNKYFFYPMKWFAPSQRSSKYFALCAINPKHGKTEQRNPGFSPRDPSRGREGKRDGNGEAELHAAAAFCLRRLHPSAAKTSFCYQRGILLDLASSKTESF</sequence>
<evidence type="ECO:0000256" key="1">
    <source>
        <dbReference type="SAM" id="MobiDB-lite"/>
    </source>
</evidence>
<keyword evidence="3" id="KW-1185">Reference proteome</keyword>
<proteinExistence type="predicted"/>
<evidence type="ECO:0000313" key="2">
    <source>
        <dbReference type="EMBL" id="THU72505.1"/>
    </source>
</evidence>
<gene>
    <name evidence="2" type="ORF">C4D60_Mb04t12850</name>
</gene>
<accession>A0A4V6T4R6</accession>
<dbReference type="EMBL" id="PYDT01000001">
    <property type="protein sequence ID" value="THU72505.1"/>
    <property type="molecule type" value="Genomic_DNA"/>
</dbReference>
<protein>
    <submittedName>
        <fullName evidence="2">Uncharacterized protein</fullName>
    </submittedName>
</protein>
<evidence type="ECO:0000313" key="3">
    <source>
        <dbReference type="Proteomes" id="UP000317650"/>
    </source>
</evidence>